<keyword evidence="1" id="KW-0812">Transmembrane</keyword>
<feature type="transmembrane region" description="Helical" evidence="1">
    <location>
        <begin position="212"/>
        <end position="231"/>
    </location>
</feature>
<evidence type="ECO:0000256" key="1">
    <source>
        <dbReference type="SAM" id="Phobius"/>
    </source>
</evidence>
<keyword evidence="3" id="KW-1185">Reference proteome</keyword>
<gene>
    <name evidence="2" type="ORF">RQP50_09335</name>
</gene>
<keyword evidence="1" id="KW-0472">Membrane</keyword>
<accession>A0AAJ2JUE2</accession>
<name>A0AAJ2JUE2_9BACL</name>
<protein>
    <submittedName>
        <fullName evidence="2">Uncharacterized protein</fullName>
    </submittedName>
</protein>
<feature type="transmembrane region" description="Helical" evidence="1">
    <location>
        <begin position="181"/>
        <end position="200"/>
    </location>
</feature>
<feature type="transmembrane region" description="Helical" evidence="1">
    <location>
        <begin position="15"/>
        <end position="33"/>
    </location>
</feature>
<dbReference type="EMBL" id="JAVYAA010000002">
    <property type="protein sequence ID" value="MDT8976442.1"/>
    <property type="molecule type" value="Genomic_DNA"/>
</dbReference>
<evidence type="ECO:0000313" key="3">
    <source>
        <dbReference type="Proteomes" id="UP001250538"/>
    </source>
</evidence>
<keyword evidence="1" id="KW-1133">Transmembrane helix</keyword>
<proteinExistence type="predicted"/>
<reference evidence="3" key="1">
    <citation type="submission" date="2023-09" db="EMBL/GenBank/DDBJ databases">
        <title>Paenibacillus sp. chi10 Genome sequencing and assembly.</title>
        <authorList>
            <person name="Kim I."/>
        </authorList>
    </citation>
    <scope>NUCLEOTIDE SEQUENCE [LARGE SCALE GENOMIC DNA]</scope>
    <source>
        <strain evidence="3">chi10</strain>
    </source>
</reference>
<dbReference type="AlphaFoldDB" id="A0AAJ2JUE2"/>
<organism evidence="2 3">
    <name type="scientific">Paenibacillus suaedae</name>
    <dbReference type="NCBI Taxonomy" id="3077233"/>
    <lineage>
        <taxon>Bacteria</taxon>
        <taxon>Bacillati</taxon>
        <taxon>Bacillota</taxon>
        <taxon>Bacilli</taxon>
        <taxon>Bacillales</taxon>
        <taxon>Paenibacillaceae</taxon>
        <taxon>Paenibacillus</taxon>
    </lineage>
</organism>
<sequence>MDFIFNYLIEILDRGFAGVILGAIIGYCTSYYFTDRKQLSYQSNSYFFLSNEAHNPQKINGIYSTKLKRTMFIFWNSGNQLINGDEISKVETLKIKSDDIADSLNVKLLYVSRLANKIEVECINNEIIIFFEYMNPNDGFILEVTNNKRSKLVVMGEIKGAKSIKNNGNFDFSNGRRGVKALGYSLLGCTSVIYISYIFTGFIPPKIGSLTGLYLTTGLGFIVGCLTLFSAHKHFPLNLKIDQFLDNNEFASERRL</sequence>
<dbReference type="Proteomes" id="UP001250538">
    <property type="component" value="Unassembled WGS sequence"/>
</dbReference>
<evidence type="ECO:0000313" key="2">
    <source>
        <dbReference type="EMBL" id="MDT8976442.1"/>
    </source>
</evidence>
<dbReference type="RefSeq" id="WP_315745015.1">
    <property type="nucleotide sequence ID" value="NZ_JAVYAA010000002.1"/>
</dbReference>
<comment type="caution">
    <text evidence="2">The sequence shown here is derived from an EMBL/GenBank/DDBJ whole genome shotgun (WGS) entry which is preliminary data.</text>
</comment>